<dbReference type="GO" id="GO:0046914">
    <property type="term" value="F:transition metal ion binding"/>
    <property type="evidence" value="ECO:0007669"/>
    <property type="project" value="InterPro"/>
</dbReference>
<reference evidence="3" key="1">
    <citation type="journal article" date="2021" name="PeerJ">
        <title>Extensive microbial diversity within the chicken gut microbiome revealed by metagenomics and culture.</title>
        <authorList>
            <person name="Gilroy R."/>
            <person name="Ravi A."/>
            <person name="Getino M."/>
            <person name="Pursley I."/>
            <person name="Horton D.L."/>
            <person name="Alikhan N.F."/>
            <person name="Baker D."/>
            <person name="Gharbi K."/>
            <person name="Hall N."/>
            <person name="Watson M."/>
            <person name="Adriaenssens E.M."/>
            <person name="Foster-Nyarko E."/>
            <person name="Jarju S."/>
            <person name="Secka A."/>
            <person name="Antonio M."/>
            <person name="Oren A."/>
            <person name="Chaudhuri R.R."/>
            <person name="La Ragione R."/>
            <person name="Hildebrand F."/>
            <person name="Pallen M.J."/>
        </authorList>
    </citation>
    <scope>NUCLEOTIDE SEQUENCE</scope>
    <source>
        <strain evidence="3">ChiW4-1371</strain>
    </source>
</reference>
<dbReference type="InterPro" id="IPR007167">
    <property type="entry name" value="Fe-transptr_FeoA-like"/>
</dbReference>
<feature type="domain" description="Ferrous iron transporter FeoA-like" evidence="2">
    <location>
        <begin position="1"/>
        <end position="71"/>
    </location>
</feature>
<gene>
    <name evidence="3" type="ORF">H9804_01830</name>
</gene>
<dbReference type="Pfam" id="PF04023">
    <property type="entry name" value="FeoA"/>
    <property type="match status" value="1"/>
</dbReference>
<comment type="caution">
    <text evidence="3">The sequence shown here is derived from an EMBL/GenBank/DDBJ whole genome shotgun (WGS) entry which is preliminary data.</text>
</comment>
<name>A0A9D2KBD2_9BACT</name>
<evidence type="ECO:0000313" key="4">
    <source>
        <dbReference type="Proteomes" id="UP000824176"/>
    </source>
</evidence>
<dbReference type="AlphaFoldDB" id="A0A9D2KBD2"/>
<dbReference type="EMBL" id="DXAQ01000026">
    <property type="protein sequence ID" value="HIZ88657.1"/>
    <property type="molecule type" value="Genomic_DNA"/>
</dbReference>
<evidence type="ECO:0000256" key="1">
    <source>
        <dbReference type="ARBA" id="ARBA00023004"/>
    </source>
</evidence>
<proteinExistence type="predicted"/>
<dbReference type="Proteomes" id="UP000824176">
    <property type="component" value="Unassembled WGS sequence"/>
</dbReference>
<evidence type="ECO:0000313" key="3">
    <source>
        <dbReference type="EMBL" id="HIZ88657.1"/>
    </source>
</evidence>
<sequence>MKLKDAVTNNTYIISSLTCSNQNDAMRISALGFVPGSKIKLLQSSPYKICMIGSGRIAISDSMADMINVEK</sequence>
<organism evidence="3 4">
    <name type="scientific">Candidatus Mucispirillum faecigallinarum</name>
    <dbReference type="NCBI Taxonomy" id="2838699"/>
    <lineage>
        <taxon>Bacteria</taxon>
        <taxon>Pseudomonadati</taxon>
        <taxon>Deferribacterota</taxon>
        <taxon>Deferribacteres</taxon>
        <taxon>Deferribacterales</taxon>
        <taxon>Mucispirillaceae</taxon>
        <taxon>Mucispirillum</taxon>
    </lineage>
</organism>
<evidence type="ECO:0000259" key="2">
    <source>
        <dbReference type="SMART" id="SM00899"/>
    </source>
</evidence>
<reference evidence="3" key="2">
    <citation type="submission" date="2021-04" db="EMBL/GenBank/DDBJ databases">
        <authorList>
            <person name="Gilroy R."/>
        </authorList>
    </citation>
    <scope>NUCLEOTIDE SEQUENCE</scope>
    <source>
        <strain evidence="3">ChiW4-1371</strain>
    </source>
</reference>
<keyword evidence="1" id="KW-0408">Iron</keyword>
<dbReference type="InterPro" id="IPR008988">
    <property type="entry name" value="Transcriptional_repressor_C"/>
</dbReference>
<dbReference type="SUPFAM" id="SSF50037">
    <property type="entry name" value="C-terminal domain of transcriptional repressors"/>
    <property type="match status" value="1"/>
</dbReference>
<protein>
    <submittedName>
        <fullName evidence="3">Ferrous iron transport protein A</fullName>
    </submittedName>
</protein>
<dbReference type="SMART" id="SM00899">
    <property type="entry name" value="FeoA"/>
    <property type="match status" value="1"/>
</dbReference>
<accession>A0A9D2KBD2</accession>
<dbReference type="InterPro" id="IPR038157">
    <property type="entry name" value="FeoA_core_dom"/>
</dbReference>
<dbReference type="Gene3D" id="2.30.30.90">
    <property type="match status" value="1"/>
</dbReference>